<dbReference type="SUPFAM" id="SSF47616">
    <property type="entry name" value="GST C-terminal domain-like"/>
    <property type="match status" value="1"/>
</dbReference>
<dbReference type="GO" id="GO:0006559">
    <property type="term" value="P:L-phenylalanine catabolic process"/>
    <property type="evidence" value="ECO:0007669"/>
    <property type="project" value="TreeGrafter"/>
</dbReference>
<dbReference type="Pfam" id="PF13410">
    <property type="entry name" value="GST_C_2"/>
    <property type="match status" value="1"/>
</dbReference>
<accession>A0AAX6FP24</accession>
<proteinExistence type="predicted"/>
<reference evidence="1" key="2">
    <citation type="submission" date="2023-04" db="EMBL/GenBank/DDBJ databases">
        <authorList>
            <person name="Bruccoleri R.E."/>
            <person name="Oakeley E.J."/>
            <person name="Faust A.-M."/>
            <person name="Dessus-Babus S."/>
            <person name="Altorfer M."/>
            <person name="Burckhardt D."/>
            <person name="Oertli M."/>
            <person name="Naumann U."/>
            <person name="Petersen F."/>
            <person name="Wong J."/>
        </authorList>
    </citation>
    <scope>NUCLEOTIDE SEQUENCE</scope>
    <source>
        <strain evidence="1">GSM-AAB239-AS_SAM_17_03QT</strain>
        <tissue evidence="1">Leaf</tissue>
    </source>
</reference>
<dbReference type="AlphaFoldDB" id="A0AAX6FP24"/>
<comment type="caution">
    <text evidence="1">The sequence shown here is derived from an EMBL/GenBank/DDBJ whole genome shotgun (WGS) entry which is preliminary data.</text>
</comment>
<dbReference type="Proteomes" id="UP001140949">
    <property type="component" value="Unassembled WGS sequence"/>
</dbReference>
<dbReference type="PANTHER" id="PTHR42673:SF4">
    <property type="entry name" value="MALEYLACETOACETATE ISOMERASE"/>
    <property type="match status" value="1"/>
</dbReference>
<name>A0AAX6FP24_IRIPA</name>
<sequence>MLGVLDFLGDKFNSDDKLAWSQHHVARGFTALEKLLKDSAGRYATGDEPLLADVFLAPQVLVAIKRFQMDMVITLVSLSYPCEDQRSIHGTSCIPSCPPGKTARCTFLILIGSRRLALPLPVALPTYNRIVGVALSHVKCDVPL</sequence>
<dbReference type="GO" id="GO:0004364">
    <property type="term" value="F:glutathione transferase activity"/>
    <property type="evidence" value="ECO:0007669"/>
    <property type="project" value="TreeGrafter"/>
</dbReference>
<dbReference type="InterPro" id="IPR036282">
    <property type="entry name" value="Glutathione-S-Trfase_C_sf"/>
</dbReference>
<protein>
    <submittedName>
        <fullName evidence="1">Glutathione S-transferase zeta class-like isoform X1</fullName>
    </submittedName>
</protein>
<dbReference type="GO" id="GO:0006749">
    <property type="term" value="P:glutathione metabolic process"/>
    <property type="evidence" value="ECO:0007669"/>
    <property type="project" value="TreeGrafter"/>
</dbReference>
<dbReference type="GO" id="GO:0016034">
    <property type="term" value="F:maleylacetoacetate isomerase activity"/>
    <property type="evidence" value="ECO:0007669"/>
    <property type="project" value="TreeGrafter"/>
</dbReference>
<keyword evidence="2" id="KW-1185">Reference proteome</keyword>
<evidence type="ECO:0000313" key="1">
    <source>
        <dbReference type="EMBL" id="KAJ6817818.1"/>
    </source>
</evidence>
<dbReference type="EMBL" id="JANAVB010027598">
    <property type="protein sequence ID" value="KAJ6817818.1"/>
    <property type="molecule type" value="Genomic_DNA"/>
</dbReference>
<dbReference type="PANTHER" id="PTHR42673">
    <property type="entry name" value="MALEYLACETOACETATE ISOMERASE"/>
    <property type="match status" value="1"/>
</dbReference>
<reference evidence="1" key="1">
    <citation type="journal article" date="2023" name="GigaByte">
        <title>Genome assembly of the bearded iris, Iris pallida Lam.</title>
        <authorList>
            <person name="Bruccoleri R.E."/>
            <person name="Oakeley E.J."/>
            <person name="Faust A.M.E."/>
            <person name="Altorfer M."/>
            <person name="Dessus-Babus S."/>
            <person name="Burckhardt D."/>
            <person name="Oertli M."/>
            <person name="Naumann U."/>
            <person name="Petersen F."/>
            <person name="Wong J."/>
        </authorList>
    </citation>
    <scope>NUCLEOTIDE SEQUENCE</scope>
    <source>
        <strain evidence="1">GSM-AAB239-AS_SAM_17_03QT</strain>
    </source>
</reference>
<gene>
    <name evidence="1" type="ORF">M6B38_409320</name>
</gene>
<organism evidence="1 2">
    <name type="scientific">Iris pallida</name>
    <name type="common">Sweet iris</name>
    <dbReference type="NCBI Taxonomy" id="29817"/>
    <lineage>
        <taxon>Eukaryota</taxon>
        <taxon>Viridiplantae</taxon>
        <taxon>Streptophyta</taxon>
        <taxon>Embryophyta</taxon>
        <taxon>Tracheophyta</taxon>
        <taxon>Spermatophyta</taxon>
        <taxon>Magnoliopsida</taxon>
        <taxon>Liliopsida</taxon>
        <taxon>Asparagales</taxon>
        <taxon>Iridaceae</taxon>
        <taxon>Iridoideae</taxon>
        <taxon>Irideae</taxon>
        <taxon>Iris</taxon>
    </lineage>
</organism>
<dbReference type="Gene3D" id="1.20.1050.10">
    <property type="match status" value="1"/>
</dbReference>
<evidence type="ECO:0000313" key="2">
    <source>
        <dbReference type="Proteomes" id="UP001140949"/>
    </source>
</evidence>